<dbReference type="Gene3D" id="2.30.42.10">
    <property type="match status" value="1"/>
</dbReference>
<keyword evidence="4" id="KW-1185">Reference proteome</keyword>
<dbReference type="PANTHER" id="PTHR14191:SF3">
    <property type="entry name" value="NA(+)_H(+) EXCHANGE REGULATORY COFACTOR-LIKE PROTEIN NRFL-1"/>
    <property type="match status" value="1"/>
</dbReference>
<keyword evidence="1" id="KW-0677">Repeat</keyword>
<sequence>MDIPVSVTISKTAFGVGFTLRDEGKPYESTAIVSRVARGSPAEASGLKAGDQIIAINQKPVKSMTFLEVSNFLRSGSDQSIELTLIHKAAQNHKEYNGAIMVNELPDSNALILSSMANGVERISSKDTNIPSDCGTTDEGYGGGGVAVEQGKVTSDSVSAVSATTAYKIADNDHQLDRPKPKPRNTNRKYRDYNDMENVVEALYNKSSMKPVLSQLQEPKPLEYNHSSTGPLLSNNLLPSEGRKENTIPPSSIQLIHNPSGKNDDVKHATTVKSTSCHHHNPSTTTTTNITNSTRTNKEGVRIIRKHTIDSSVLEETNTDTLRVRFIRKRAYASARHPGRYDQVNLLTSQNNITIHTSPTSPSYAPPHTTITTTINHSDMPSTIIPPPSSSSALLSNTINTSPCQLLPAVTTNQKTPIKNQNIEPKITHLPRRRSSGGQSLRSHIPQTYDANPNLETPPTRIAPADVRRLNISLSSSSPKEDSDFHGKSMHSAVTHGAAVATATTGKPSLITSRLWSSSFEQDQNESVSELWTRAGEVYHLLELESQRLASKQAAAAKAAEAALSATPTTAINNMRRYPGAASHPMTGSSSYTMEKSVPGGSEFSTTQHLPFYSSPVVLGGSGANNAKDGLATKTNNYSSSESNRDHASVNPTAKRLQFRAFCAGLRCHRSESNILCDMSGSFLSRQCFCKILAISGSDSKSYAWKPYYMCVADGEVKFIKASWAFYGAGRNSSKTSKNTNDIIYPRNASLNNLRDYSSKTHHNTSRSQDGLNDDSISYHQCPRQLLKLIVHLFHRQILLANRLVHHRLLV</sequence>
<accession>A0AA85J7E4</accession>
<dbReference type="WBParaSite" id="TREG1_135400.1">
    <property type="protein sequence ID" value="TREG1_135400.1"/>
    <property type="gene ID" value="TREG1_135400"/>
</dbReference>
<name>A0AA85J7E4_TRIRE</name>
<proteinExistence type="predicted"/>
<organism evidence="4 5">
    <name type="scientific">Trichobilharzia regenti</name>
    <name type="common">Nasal bird schistosome</name>
    <dbReference type="NCBI Taxonomy" id="157069"/>
    <lineage>
        <taxon>Eukaryota</taxon>
        <taxon>Metazoa</taxon>
        <taxon>Spiralia</taxon>
        <taxon>Lophotrochozoa</taxon>
        <taxon>Platyhelminthes</taxon>
        <taxon>Trematoda</taxon>
        <taxon>Digenea</taxon>
        <taxon>Strigeidida</taxon>
        <taxon>Schistosomatoidea</taxon>
        <taxon>Schistosomatidae</taxon>
        <taxon>Trichobilharzia</taxon>
    </lineage>
</organism>
<feature type="compositionally biased region" description="Polar residues" evidence="2">
    <location>
        <begin position="633"/>
        <end position="642"/>
    </location>
</feature>
<feature type="region of interest" description="Disordered" evidence="2">
    <location>
        <begin position="630"/>
        <end position="651"/>
    </location>
</feature>
<feature type="region of interest" description="Disordered" evidence="2">
    <location>
        <begin position="430"/>
        <end position="461"/>
    </location>
</feature>
<protein>
    <recommendedName>
        <fullName evidence="3">PDZ domain-containing protein</fullName>
    </recommendedName>
</protein>
<feature type="region of interest" description="Disordered" evidence="2">
    <location>
        <begin position="170"/>
        <end position="190"/>
    </location>
</feature>
<dbReference type="GO" id="GO:0043495">
    <property type="term" value="F:protein-membrane adaptor activity"/>
    <property type="evidence" value="ECO:0007669"/>
    <property type="project" value="TreeGrafter"/>
</dbReference>
<dbReference type="PROSITE" id="PS50106">
    <property type="entry name" value="PDZ"/>
    <property type="match status" value="1"/>
</dbReference>
<feature type="compositionally biased region" description="Polar residues" evidence="2">
    <location>
        <begin position="445"/>
        <end position="457"/>
    </location>
</feature>
<evidence type="ECO:0000313" key="5">
    <source>
        <dbReference type="WBParaSite" id="TREG1_135400.1"/>
    </source>
</evidence>
<dbReference type="Pfam" id="PF00595">
    <property type="entry name" value="PDZ"/>
    <property type="match status" value="1"/>
</dbReference>
<dbReference type="GO" id="GO:0072659">
    <property type="term" value="P:protein localization to plasma membrane"/>
    <property type="evidence" value="ECO:0007669"/>
    <property type="project" value="TreeGrafter"/>
</dbReference>
<dbReference type="SMART" id="SM00228">
    <property type="entry name" value="PDZ"/>
    <property type="match status" value="1"/>
</dbReference>
<evidence type="ECO:0000259" key="3">
    <source>
        <dbReference type="PROSITE" id="PS50106"/>
    </source>
</evidence>
<evidence type="ECO:0000256" key="2">
    <source>
        <dbReference type="SAM" id="MobiDB-lite"/>
    </source>
</evidence>
<dbReference type="GO" id="GO:0016324">
    <property type="term" value="C:apical plasma membrane"/>
    <property type="evidence" value="ECO:0007669"/>
    <property type="project" value="TreeGrafter"/>
</dbReference>
<feature type="compositionally biased region" description="Low complexity" evidence="2">
    <location>
        <begin position="282"/>
        <end position="292"/>
    </location>
</feature>
<dbReference type="InterPro" id="IPR051067">
    <property type="entry name" value="NHER"/>
</dbReference>
<dbReference type="CDD" id="cd00136">
    <property type="entry name" value="PDZ_canonical"/>
    <property type="match status" value="1"/>
</dbReference>
<dbReference type="PANTHER" id="PTHR14191">
    <property type="entry name" value="PDZ DOMAIN CONTAINING PROTEIN"/>
    <property type="match status" value="1"/>
</dbReference>
<evidence type="ECO:0000256" key="1">
    <source>
        <dbReference type="ARBA" id="ARBA00022737"/>
    </source>
</evidence>
<dbReference type="InterPro" id="IPR001478">
    <property type="entry name" value="PDZ"/>
</dbReference>
<evidence type="ECO:0000313" key="4">
    <source>
        <dbReference type="Proteomes" id="UP000050795"/>
    </source>
</evidence>
<feature type="compositionally biased region" description="Basic and acidic residues" evidence="2">
    <location>
        <begin position="170"/>
        <end position="180"/>
    </location>
</feature>
<reference evidence="4" key="1">
    <citation type="submission" date="2022-06" db="EMBL/GenBank/DDBJ databases">
        <authorList>
            <person name="Berger JAMES D."/>
            <person name="Berger JAMES D."/>
        </authorList>
    </citation>
    <scope>NUCLEOTIDE SEQUENCE [LARGE SCALE GENOMIC DNA]</scope>
</reference>
<dbReference type="SUPFAM" id="SSF50156">
    <property type="entry name" value="PDZ domain-like"/>
    <property type="match status" value="1"/>
</dbReference>
<feature type="domain" description="PDZ" evidence="3">
    <location>
        <begin position="6"/>
        <end position="75"/>
    </location>
</feature>
<reference evidence="5" key="2">
    <citation type="submission" date="2023-11" db="UniProtKB">
        <authorList>
            <consortium name="WormBaseParasite"/>
        </authorList>
    </citation>
    <scope>IDENTIFICATION</scope>
</reference>
<dbReference type="AlphaFoldDB" id="A0AA85J7E4"/>
<feature type="region of interest" description="Disordered" evidence="2">
    <location>
        <begin position="273"/>
        <end position="292"/>
    </location>
</feature>
<dbReference type="InterPro" id="IPR036034">
    <property type="entry name" value="PDZ_sf"/>
</dbReference>
<dbReference type="Proteomes" id="UP000050795">
    <property type="component" value="Unassembled WGS sequence"/>
</dbReference>